<dbReference type="EMBL" id="CP012154">
    <property type="protein sequence ID" value="AKS42090.1"/>
    <property type="molecule type" value="Genomic_DNA"/>
</dbReference>
<dbReference type="STRING" id="1579979.WM2015_1721"/>
<gene>
    <name evidence="1" type="ORF">WM2015_1721</name>
</gene>
<keyword evidence="2" id="KW-1185">Reference proteome</keyword>
<dbReference type="Proteomes" id="UP000066624">
    <property type="component" value="Chromosome"/>
</dbReference>
<dbReference type="Gene3D" id="3.40.50.720">
    <property type="entry name" value="NAD(P)-binding Rossmann-like Domain"/>
    <property type="match status" value="1"/>
</dbReference>
<reference evidence="1 2" key="1">
    <citation type="submission" date="2015-07" db="EMBL/GenBank/DDBJ databases">
        <authorList>
            <person name="Noorani M."/>
        </authorList>
    </citation>
    <scope>NUCLEOTIDE SEQUENCE [LARGE SCALE GENOMIC DNA]</scope>
    <source>
        <strain evidence="1 2">KCTC 42284</strain>
    </source>
</reference>
<dbReference type="PANTHER" id="PTHR48079:SF6">
    <property type="entry name" value="NAD(P)-BINDING DOMAIN-CONTAINING PROTEIN-RELATED"/>
    <property type="match status" value="1"/>
</dbReference>
<dbReference type="OrthoDB" id="9778052at2"/>
<evidence type="ECO:0000313" key="2">
    <source>
        <dbReference type="Proteomes" id="UP000066624"/>
    </source>
</evidence>
<organism evidence="1 2">
    <name type="scientific">Wenzhouxiangella marina</name>
    <dbReference type="NCBI Taxonomy" id="1579979"/>
    <lineage>
        <taxon>Bacteria</taxon>
        <taxon>Pseudomonadati</taxon>
        <taxon>Pseudomonadota</taxon>
        <taxon>Gammaproteobacteria</taxon>
        <taxon>Chromatiales</taxon>
        <taxon>Wenzhouxiangellaceae</taxon>
        <taxon>Wenzhouxiangella</taxon>
    </lineage>
</organism>
<dbReference type="PANTHER" id="PTHR48079">
    <property type="entry name" value="PROTEIN YEEZ"/>
    <property type="match status" value="1"/>
</dbReference>
<dbReference type="InterPro" id="IPR036291">
    <property type="entry name" value="NAD(P)-bd_dom_sf"/>
</dbReference>
<evidence type="ECO:0000313" key="1">
    <source>
        <dbReference type="EMBL" id="AKS42090.1"/>
    </source>
</evidence>
<name>A0A0K0XWP3_9GAMM</name>
<dbReference type="RefSeq" id="WP_049725675.1">
    <property type="nucleotide sequence ID" value="NZ_CP012154.1"/>
</dbReference>
<dbReference type="SUPFAM" id="SSF51735">
    <property type="entry name" value="NAD(P)-binding Rossmann-fold domains"/>
    <property type="match status" value="1"/>
</dbReference>
<dbReference type="InterPro" id="IPR001509">
    <property type="entry name" value="Epimerase_deHydtase"/>
</dbReference>
<dbReference type="GO" id="GO:0005737">
    <property type="term" value="C:cytoplasm"/>
    <property type="evidence" value="ECO:0007669"/>
    <property type="project" value="TreeGrafter"/>
</dbReference>
<proteinExistence type="predicted"/>
<dbReference type="KEGG" id="wma:WM2015_1721"/>
<dbReference type="InterPro" id="IPR051783">
    <property type="entry name" value="NAD(P)-dependent_oxidoreduct"/>
</dbReference>
<sequence>MARIALTGASGFVGRHLLAALLEGGHEIRALVRHPEQLPGRHQLTPVRGRLDDSEALGELVSDVDAIIHLAGATAGIDYAELARVNAIGTARLAEAAELHAPGARFIHLSSLAARRPELSDYAASKRAGEDLLVDRELDWVILRAPAIYGPDDPALEPLWQALSRGWLVRTGPPRARFSLLHVDDLASALMTLAVTPQAAQHRVFELDDGHPGAYGWPELRQLATEQRGRPVRELPVPKMALRLLGHANLLLARLHRRRPPPLVPGKVRELVHHDWVCDNSGLPGCPDWTPKYTLKTALPTLPGWRDA</sequence>
<dbReference type="AlphaFoldDB" id="A0A0K0XWP3"/>
<dbReference type="Pfam" id="PF01370">
    <property type="entry name" value="Epimerase"/>
    <property type="match status" value="1"/>
</dbReference>
<accession>A0A0K0XWP3</accession>
<dbReference type="GO" id="GO:0004029">
    <property type="term" value="F:aldehyde dehydrogenase (NAD+) activity"/>
    <property type="evidence" value="ECO:0007669"/>
    <property type="project" value="TreeGrafter"/>
</dbReference>
<protein>
    <submittedName>
        <fullName evidence="1">Epimerase</fullName>
    </submittedName>
</protein>